<dbReference type="AlphaFoldDB" id="A0A2V2YGY5"/>
<organism evidence="2 3">
    <name type="scientific">Paenibacillus cellulosilyticus</name>
    <dbReference type="NCBI Taxonomy" id="375489"/>
    <lineage>
        <taxon>Bacteria</taxon>
        <taxon>Bacillati</taxon>
        <taxon>Bacillota</taxon>
        <taxon>Bacilli</taxon>
        <taxon>Bacillales</taxon>
        <taxon>Paenibacillaceae</taxon>
        <taxon>Paenibacillus</taxon>
    </lineage>
</organism>
<dbReference type="PROSITE" id="PS51257">
    <property type="entry name" value="PROKAR_LIPOPROTEIN"/>
    <property type="match status" value="1"/>
</dbReference>
<proteinExistence type="predicted"/>
<dbReference type="Pfam" id="PF07833">
    <property type="entry name" value="Cu_amine_oxidN1"/>
    <property type="match status" value="1"/>
</dbReference>
<evidence type="ECO:0000313" key="2">
    <source>
        <dbReference type="EMBL" id="PWV92472.1"/>
    </source>
</evidence>
<feature type="domain" description="Copper amine oxidase-like N-terminal" evidence="1">
    <location>
        <begin position="418"/>
        <end position="508"/>
    </location>
</feature>
<accession>A0A2V2YGY5</accession>
<gene>
    <name evidence="2" type="ORF">DFQ01_13533</name>
</gene>
<evidence type="ECO:0000313" key="3">
    <source>
        <dbReference type="Proteomes" id="UP000246635"/>
    </source>
</evidence>
<dbReference type="RefSeq" id="WP_110047058.1">
    <property type="nucleotide sequence ID" value="NZ_CP054613.1"/>
</dbReference>
<dbReference type="InterPro" id="IPR012854">
    <property type="entry name" value="Cu_amine_oxidase-like_N"/>
</dbReference>
<dbReference type="EMBL" id="QGTQ01000035">
    <property type="protein sequence ID" value="PWV92472.1"/>
    <property type="molecule type" value="Genomic_DNA"/>
</dbReference>
<dbReference type="SUPFAM" id="SSF55383">
    <property type="entry name" value="Copper amine oxidase, domain N"/>
    <property type="match status" value="1"/>
</dbReference>
<dbReference type="Gene3D" id="3.30.457.10">
    <property type="entry name" value="Copper amine oxidase-like, N-terminal domain"/>
    <property type="match status" value="1"/>
</dbReference>
<name>A0A2V2YGY5_9BACL</name>
<dbReference type="OrthoDB" id="2811497at2"/>
<comment type="caution">
    <text evidence="2">The sequence shown here is derived from an EMBL/GenBank/DDBJ whole genome shotgun (WGS) entry which is preliminary data.</text>
</comment>
<dbReference type="InterPro" id="IPR036582">
    <property type="entry name" value="Mao_N_sf"/>
</dbReference>
<evidence type="ECO:0000259" key="1">
    <source>
        <dbReference type="Pfam" id="PF07833"/>
    </source>
</evidence>
<keyword evidence="3" id="KW-1185">Reference proteome</keyword>
<dbReference type="Proteomes" id="UP000246635">
    <property type="component" value="Unassembled WGS sequence"/>
</dbReference>
<sequence>MKRLSLLMLVAVVIIIAGCQAVAGVDLNRVLLNSLKVQTLESKGSFSFQLLRNEAADTNEELSDESAELMSLFSNITLQVDEAKQQDSTHMSMKGALKLGERSIGYSLIVDGQTALMTIEGAKRPFWIDMTGRTALDMYNYGLDLEDDGSAQTDSTSLTEIGYKLMDHVGGYLIDKMPNPTDLSVDPIVQETVNGETLSLAHVNVKLDAAQAWTWVKSYLTVLTSDRDGMRTMMKGFVDLVLADPVLRDAIAVDENGEVYEPTEEDIDTAVDEIIDELTSLNESMIEMEKEDDFSEVINKNSSVKADVYVDATLDIRKLSLEAQYKPDFSTIEDEEEMPFEGFVLRMDQERWNVNGDVVTEKLTKKQRLSAISLESLESKQGYETLRLFDPSSDAYWLLRNQFHIGKQTASWSVWSEDTPVIVTASGVTIVPLRDAANKLGLNLTVERDGIHLSDPATGTTIVVNKGSKQALVNGSKVTWSYPVTVVDNVAYVPARDFAKALGATVSWLSYDDIKYRFTMEREVG</sequence>
<protein>
    <submittedName>
        <fullName evidence="2">Copper amine oxidase-like protein</fullName>
    </submittedName>
</protein>
<reference evidence="2 3" key="1">
    <citation type="submission" date="2018-05" db="EMBL/GenBank/DDBJ databases">
        <title>Genomic Encyclopedia of Type Strains, Phase III (KMG-III): the genomes of soil and plant-associated and newly described type strains.</title>
        <authorList>
            <person name="Whitman W."/>
        </authorList>
    </citation>
    <scope>NUCLEOTIDE SEQUENCE [LARGE SCALE GENOMIC DNA]</scope>
    <source>
        <strain evidence="2 3">CECT 5696</strain>
    </source>
</reference>